<dbReference type="PANTHER" id="PTHR11360:SF305">
    <property type="entry name" value="MAJOR FACILITATOR SUPERFAMILY (MFS) PROFILE DOMAIN-CONTAINING PROTEIN"/>
    <property type="match status" value="1"/>
</dbReference>
<dbReference type="Gene3D" id="1.20.1250.20">
    <property type="entry name" value="MFS general substrate transporter like domains"/>
    <property type="match status" value="2"/>
</dbReference>
<comment type="subcellular location">
    <subcellularLocation>
        <location evidence="1">Membrane</location>
        <topology evidence="1">Multi-pass membrane protein</topology>
    </subcellularLocation>
</comment>
<feature type="transmembrane region" description="Helical" evidence="3">
    <location>
        <begin position="112"/>
        <end position="132"/>
    </location>
</feature>
<feature type="transmembrane region" description="Helical" evidence="3">
    <location>
        <begin position="279"/>
        <end position="300"/>
    </location>
</feature>
<feature type="transmembrane region" description="Helical" evidence="3">
    <location>
        <begin position="229"/>
        <end position="249"/>
    </location>
</feature>
<dbReference type="SUPFAM" id="SSF103473">
    <property type="entry name" value="MFS general substrate transporter"/>
    <property type="match status" value="1"/>
</dbReference>
<feature type="transmembrane region" description="Helical" evidence="3">
    <location>
        <begin position="197"/>
        <end position="217"/>
    </location>
</feature>
<sequence length="468" mass="49418">MSHAGSSKPGIQRGDSIELRDRAIHRTSLGDDVRPAQSSASSAKDYVVDSATQSIDLDASGHEEYLDGGFGWVIVGCTFLIAFHFLGLLYAWGVIQADLNKKGLGGSQLLSLIGGLNAFFTAAFCLPTSFILRKCGPRIVGLVGVSFLSLSLFLCSFATHSLGGLIVLQGCCAGIANGALFMTVYPLPSQFFMRKRGLATGITSCGGGIGGAAWSVIVEKLISKVGLSWTYRVLALSTLVLCLPAAYTLRPGVQPRPTQPLSGTDMTPTPEKSIFKSSMYLRVVLTCVIVSWPFFIPPFYLPQYAVSIGMTASQGALFSALYNISSGIGRIGFGYMADMLVGNLTSWIIALLSILLSSLTVWPFSVTFASVAGFSIWCGLGSGGFFSLQVVGNHRIHQAIGWIEMAQSFGGLIGPLTAGLLLEKFGGTDAGAAPYKPTMYVVGGSTAVASLLALSVRASYTKKIFVKA</sequence>
<dbReference type="OrthoDB" id="2213137at2759"/>
<reference evidence="4" key="1">
    <citation type="submission" date="2020-04" db="EMBL/GenBank/DDBJ databases">
        <title>Analysis of mating type loci in Filobasidium floriforme.</title>
        <authorList>
            <person name="Nowrousian M."/>
        </authorList>
    </citation>
    <scope>NUCLEOTIDE SEQUENCE</scope>
    <source>
        <strain evidence="4">CBS 6242</strain>
    </source>
</reference>
<dbReference type="EMBL" id="JABELV010000101">
    <property type="protein sequence ID" value="KAG7531029.1"/>
    <property type="molecule type" value="Genomic_DNA"/>
</dbReference>
<feature type="transmembrane region" description="Helical" evidence="3">
    <location>
        <begin position="368"/>
        <end position="388"/>
    </location>
</feature>
<name>A0A8K0JKL3_9TREE</name>
<keyword evidence="3" id="KW-0472">Membrane</keyword>
<evidence type="ECO:0000256" key="1">
    <source>
        <dbReference type="ARBA" id="ARBA00004141"/>
    </source>
</evidence>
<protein>
    <recommendedName>
        <fullName evidence="6">Monocarboxylate transporter</fullName>
    </recommendedName>
</protein>
<gene>
    <name evidence="4" type="ORF">FFLO_04640</name>
</gene>
<evidence type="ECO:0000256" key="3">
    <source>
        <dbReference type="SAM" id="Phobius"/>
    </source>
</evidence>
<dbReference type="InterPro" id="IPR050327">
    <property type="entry name" value="Proton-linked_MCT"/>
</dbReference>
<keyword evidence="3" id="KW-1133">Transmembrane helix</keyword>
<organism evidence="4 5">
    <name type="scientific">Filobasidium floriforme</name>
    <dbReference type="NCBI Taxonomy" id="5210"/>
    <lineage>
        <taxon>Eukaryota</taxon>
        <taxon>Fungi</taxon>
        <taxon>Dikarya</taxon>
        <taxon>Basidiomycota</taxon>
        <taxon>Agaricomycotina</taxon>
        <taxon>Tremellomycetes</taxon>
        <taxon>Filobasidiales</taxon>
        <taxon>Filobasidiaceae</taxon>
        <taxon>Filobasidium</taxon>
    </lineage>
</organism>
<comment type="similarity">
    <text evidence="2">Belongs to the major facilitator superfamily. Monocarboxylate porter (TC 2.A.1.13) family.</text>
</comment>
<accession>A0A8K0JKL3</accession>
<dbReference type="GO" id="GO:0022857">
    <property type="term" value="F:transmembrane transporter activity"/>
    <property type="evidence" value="ECO:0007669"/>
    <property type="project" value="InterPro"/>
</dbReference>
<dbReference type="InterPro" id="IPR036259">
    <property type="entry name" value="MFS_trans_sf"/>
</dbReference>
<feature type="transmembrane region" description="Helical" evidence="3">
    <location>
        <begin position="165"/>
        <end position="185"/>
    </location>
</feature>
<keyword evidence="3" id="KW-0812">Transmembrane</keyword>
<dbReference type="InterPro" id="IPR011701">
    <property type="entry name" value="MFS"/>
</dbReference>
<evidence type="ECO:0000256" key="2">
    <source>
        <dbReference type="ARBA" id="ARBA00006727"/>
    </source>
</evidence>
<comment type="caution">
    <text evidence="4">The sequence shown here is derived from an EMBL/GenBank/DDBJ whole genome shotgun (WGS) entry which is preliminary data.</text>
</comment>
<feature type="transmembrane region" description="Helical" evidence="3">
    <location>
        <begin position="306"/>
        <end position="324"/>
    </location>
</feature>
<dbReference type="AlphaFoldDB" id="A0A8K0JKL3"/>
<dbReference type="Pfam" id="PF07690">
    <property type="entry name" value="MFS_1"/>
    <property type="match status" value="1"/>
</dbReference>
<dbReference type="GO" id="GO:0016020">
    <property type="term" value="C:membrane"/>
    <property type="evidence" value="ECO:0007669"/>
    <property type="project" value="UniProtKB-SubCell"/>
</dbReference>
<dbReference type="Proteomes" id="UP000812966">
    <property type="component" value="Unassembled WGS sequence"/>
</dbReference>
<dbReference type="PANTHER" id="PTHR11360">
    <property type="entry name" value="MONOCARBOXYLATE TRANSPORTER"/>
    <property type="match status" value="1"/>
</dbReference>
<evidence type="ECO:0008006" key="6">
    <source>
        <dbReference type="Google" id="ProtNLM"/>
    </source>
</evidence>
<feature type="transmembrane region" description="Helical" evidence="3">
    <location>
        <begin position="344"/>
        <end position="362"/>
    </location>
</feature>
<feature type="transmembrane region" description="Helical" evidence="3">
    <location>
        <begin position="440"/>
        <end position="460"/>
    </location>
</feature>
<feature type="transmembrane region" description="Helical" evidence="3">
    <location>
        <begin position="400"/>
        <end position="420"/>
    </location>
</feature>
<feature type="transmembrane region" description="Helical" evidence="3">
    <location>
        <begin position="70"/>
        <end position="92"/>
    </location>
</feature>
<evidence type="ECO:0000313" key="4">
    <source>
        <dbReference type="EMBL" id="KAG7531029.1"/>
    </source>
</evidence>
<feature type="transmembrane region" description="Helical" evidence="3">
    <location>
        <begin position="139"/>
        <end position="159"/>
    </location>
</feature>
<keyword evidence="5" id="KW-1185">Reference proteome</keyword>
<proteinExistence type="inferred from homology"/>
<evidence type="ECO:0000313" key="5">
    <source>
        <dbReference type="Proteomes" id="UP000812966"/>
    </source>
</evidence>